<reference evidence="1" key="1">
    <citation type="submission" date="2019-04" db="EMBL/GenBank/DDBJ databases">
        <title>Genome assembly of Zosterops borbonicus 15179.</title>
        <authorList>
            <person name="Leroy T."/>
            <person name="Anselmetti Y."/>
            <person name="Tilak M.-K."/>
            <person name="Nabholz B."/>
        </authorList>
    </citation>
    <scope>NUCLEOTIDE SEQUENCE</scope>
    <source>
        <strain evidence="1">HGM_15179</strain>
        <tissue evidence="1">Muscle</tissue>
    </source>
</reference>
<organism evidence="1 2">
    <name type="scientific">Zosterops borbonicus</name>
    <dbReference type="NCBI Taxonomy" id="364589"/>
    <lineage>
        <taxon>Eukaryota</taxon>
        <taxon>Metazoa</taxon>
        <taxon>Chordata</taxon>
        <taxon>Craniata</taxon>
        <taxon>Vertebrata</taxon>
        <taxon>Euteleostomi</taxon>
        <taxon>Archelosauria</taxon>
        <taxon>Archosauria</taxon>
        <taxon>Dinosauria</taxon>
        <taxon>Saurischia</taxon>
        <taxon>Theropoda</taxon>
        <taxon>Coelurosauria</taxon>
        <taxon>Aves</taxon>
        <taxon>Neognathae</taxon>
        <taxon>Neoaves</taxon>
        <taxon>Telluraves</taxon>
        <taxon>Australaves</taxon>
        <taxon>Passeriformes</taxon>
        <taxon>Sylvioidea</taxon>
        <taxon>Zosteropidae</taxon>
        <taxon>Zosterops</taxon>
    </lineage>
</organism>
<evidence type="ECO:0000313" key="2">
    <source>
        <dbReference type="Proteomes" id="UP000796761"/>
    </source>
</evidence>
<dbReference type="OrthoDB" id="9906983at2759"/>
<dbReference type="Gene3D" id="2.30.30.850">
    <property type="match status" value="1"/>
</dbReference>
<sequence length="208" mass="24132">MVDQWGSEPQFLFDEALEESTHNWAEVVELQTKIRPYLEEEELEEGEKWFVDESARVIEGKRKFGYAIVDEISPFEMLYRMPYEHEMPVGHPIIEDGQIQPYLVAINQNLQELRKQGLITQSTPLEFAIHKIQPGDEVLIKTWREILLTPHWEGAFLVLTTDTAIGTAEKDWTHASLVKKVEHQEETPGWKVTSSPGDLKIKLQRHSK</sequence>
<dbReference type="EMBL" id="SWJQ01002248">
    <property type="protein sequence ID" value="TRZ06714.1"/>
    <property type="molecule type" value="Genomic_DNA"/>
</dbReference>
<protein>
    <submittedName>
        <fullName evidence="1">Uncharacterized protein</fullName>
    </submittedName>
</protein>
<comment type="caution">
    <text evidence="1">The sequence shown here is derived from an EMBL/GenBank/DDBJ whole genome shotgun (WGS) entry which is preliminary data.</text>
</comment>
<evidence type="ECO:0000313" key="1">
    <source>
        <dbReference type="EMBL" id="TRZ06714.1"/>
    </source>
</evidence>
<dbReference type="Proteomes" id="UP000796761">
    <property type="component" value="Unassembled WGS sequence"/>
</dbReference>
<dbReference type="AlphaFoldDB" id="A0A8K1FV15"/>
<proteinExistence type="predicted"/>
<gene>
    <name evidence="1" type="ORF">HGM15179_020394</name>
</gene>
<name>A0A8K1FV15_9PASS</name>
<accession>A0A8K1FV15</accession>
<keyword evidence="2" id="KW-1185">Reference proteome</keyword>